<feature type="domain" description="DUF8039" evidence="1">
    <location>
        <begin position="165"/>
        <end position="246"/>
    </location>
</feature>
<dbReference type="Proteomes" id="UP000321947">
    <property type="component" value="Unassembled WGS sequence"/>
</dbReference>
<dbReference type="InterPro" id="IPR058352">
    <property type="entry name" value="DUF8039"/>
</dbReference>
<accession>A0A5D3BT05</accession>
<evidence type="ECO:0000259" key="1">
    <source>
        <dbReference type="Pfam" id="PF26133"/>
    </source>
</evidence>
<evidence type="ECO:0000313" key="3">
    <source>
        <dbReference type="Proteomes" id="UP000321947"/>
    </source>
</evidence>
<dbReference type="PANTHER" id="PTHR33018">
    <property type="entry name" value="OS10G0338966 PROTEIN-RELATED"/>
    <property type="match status" value="1"/>
</dbReference>
<gene>
    <name evidence="2" type="ORF">E5676_scaffold18G001040</name>
</gene>
<dbReference type="Pfam" id="PF03004">
    <property type="entry name" value="Transposase_24"/>
    <property type="match status" value="1"/>
</dbReference>
<organism evidence="2 3">
    <name type="scientific">Cucumis melo var. makuwa</name>
    <name type="common">Oriental melon</name>
    <dbReference type="NCBI Taxonomy" id="1194695"/>
    <lineage>
        <taxon>Eukaryota</taxon>
        <taxon>Viridiplantae</taxon>
        <taxon>Streptophyta</taxon>
        <taxon>Embryophyta</taxon>
        <taxon>Tracheophyta</taxon>
        <taxon>Spermatophyta</taxon>
        <taxon>Magnoliopsida</taxon>
        <taxon>eudicotyledons</taxon>
        <taxon>Gunneridae</taxon>
        <taxon>Pentapetalae</taxon>
        <taxon>rosids</taxon>
        <taxon>fabids</taxon>
        <taxon>Cucurbitales</taxon>
        <taxon>Cucurbitaceae</taxon>
        <taxon>Benincaseae</taxon>
        <taxon>Cucumis</taxon>
    </lineage>
</organism>
<evidence type="ECO:0000313" key="2">
    <source>
        <dbReference type="EMBL" id="TYK02295.1"/>
    </source>
</evidence>
<dbReference type="EMBL" id="SSTD01015735">
    <property type="protein sequence ID" value="TYK02295.1"/>
    <property type="molecule type" value="Genomic_DNA"/>
</dbReference>
<comment type="caution">
    <text evidence="2">The sequence shown here is derived from an EMBL/GenBank/DDBJ whole genome shotgun (WGS) entry which is preliminary data.</text>
</comment>
<proteinExistence type="predicted"/>
<reference evidence="2 3" key="1">
    <citation type="submission" date="2019-08" db="EMBL/GenBank/DDBJ databases">
        <title>Draft genome sequences of two oriental melons (Cucumis melo L. var makuwa).</title>
        <authorList>
            <person name="Kwon S.-Y."/>
        </authorList>
    </citation>
    <scope>NUCLEOTIDE SEQUENCE [LARGE SCALE GENOMIC DNA]</scope>
    <source>
        <strain evidence="3">cv. Chang Bougi</strain>
        <tissue evidence="2">Leaf</tissue>
    </source>
</reference>
<sequence length="248" mass="28117">MPDNLQSIDDWMDFVSEKTSVNFKLKSEKYKAMKKKQLPHTCSRKGYARLTEEMRKSSSDPSSFTRVALWTKAHKRKDGQPVNSQVAETLECIEQTEGETTVSTTNVVDDALSKVLGPDRGYVRGFGFGVTRSKLSLLSQQDHKSKVLEKEYLKMKEEMSINNHGQTKCKLLDWYDSGEIVAEGRWSSNDQTALVHHVPISSRAIRVWVDVAKKPNAYLWRPTSEMTCIEEALGSIVAWPSDKVIISE</sequence>
<protein>
    <submittedName>
        <fullName evidence="2">Plant transposase</fullName>
    </submittedName>
</protein>
<dbReference type="PANTHER" id="PTHR33018:SF31">
    <property type="entry name" value="TRANSPOSASE, PTTA_EN_SPM, PLANT"/>
    <property type="match status" value="1"/>
</dbReference>
<name>A0A5D3BT05_CUCMM</name>
<dbReference type="Pfam" id="PF26133">
    <property type="entry name" value="DUF8039"/>
    <property type="match status" value="1"/>
</dbReference>
<dbReference type="InterPro" id="IPR004252">
    <property type="entry name" value="Probable_transposase_24"/>
</dbReference>
<dbReference type="AlphaFoldDB" id="A0A5D3BT05"/>